<dbReference type="EMBL" id="JAMQOS010000007">
    <property type="protein sequence ID" value="MDS0284088.1"/>
    <property type="molecule type" value="Genomic_DNA"/>
</dbReference>
<feature type="region of interest" description="Disordered" evidence="3">
    <location>
        <begin position="118"/>
        <end position="141"/>
    </location>
</feature>
<protein>
    <submittedName>
        <fullName evidence="5">NUDIX domain-containing protein</fullName>
    </submittedName>
</protein>
<organism evidence="5 6">
    <name type="scientific">Haloarcula onubensis</name>
    <dbReference type="NCBI Taxonomy" id="2950539"/>
    <lineage>
        <taxon>Archaea</taxon>
        <taxon>Methanobacteriati</taxon>
        <taxon>Methanobacteriota</taxon>
        <taxon>Stenosarchaea group</taxon>
        <taxon>Halobacteria</taxon>
        <taxon>Halobacteriales</taxon>
        <taxon>Haloarculaceae</taxon>
        <taxon>Haloarcula</taxon>
    </lineage>
</organism>
<accession>A0ABU2FTJ8</accession>
<reference evidence="5 6" key="1">
    <citation type="submission" date="2022-06" db="EMBL/GenBank/DDBJ databases">
        <title>Halomicroarcula sp. a new haloarchaeum isolate from saline soil.</title>
        <authorList>
            <person name="Strakova D."/>
            <person name="Galisteo C."/>
            <person name="Sanchez-Porro C."/>
            <person name="Ventosa A."/>
        </authorList>
    </citation>
    <scope>NUCLEOTIDE SEQUENCE [LARGE SCALE GENOMIC DNA]</scope>
    <source>
        <strain evidence="5 6">S3CR25-11</strain>
    </source>
</reference>
<dbReference type="InterPro" id="IPR015797">
    <property type="entry name" value="NUDIX_hydrolase-like_dom_sf"/>
</dbReference>
<dbReference type="RefSeq" id="WP_310901834.1">
    <property type="nucleotide sequence ID" value="NZ_JAMQOS010000007.1"/>
</dbReference>
<dbReference type="InterPro" id="IPR020084">
    <property type="entry name" value="NUDIX_hydrolase_CS"/>
</dbReference>
<comment type="cofactor">
    <cofactor evidence="1">
        <name>Mg(2+)</name>
        <dbReference type="ChEBI" id="CHEBI:18420"/>
    </cofactor>
</comment>
<dbReference type="PANTHER" id="PTHR43046:SF14">
    <property type="entry name" value="MUTT_NUDIX FAMILY PROTEIN"/>
    <property type="match status" value="1"/>
</dbReference>
<dbReference type="PANTHER" id="PTHR43046">
    <property type="entry name" value="GDP-MANNOSE MANNOSYL HYDROLASE"/>
    <property type="match status" value="1"/>
</dbReference>
<dbReference type="CDD" id="cd04699">
    <property type="entry name" value="NUDIX_MutT_Nudt1"/>
    <property type="match status" value="1"/>
</dbReference>
<evidence type="ECO:0000256" key="3">
    <source>
        <dbReference type="SAM" id="MobiDB-lite"/>
    </source>
</evidence>
<dbReference type="PROSITE" id="PS00893">
    <property type="entry name" value="NUDIX_BOX"/>
    <property type="match status" value="1"/>
</dbReference>
<evidence type="ECO:0000256" key="1">
    <source>
        <dbReference type="ARBA" id="ARBA00001946"/>
    </source>
</evidence>
<feature type="domain" description="Nudix hydrolase" evidence="4">
    <location>
        <begin position="5"/>
        <end position="130"/>
    </location>
</feature>
<keyword evidence="2" id="KW-0378">Hydrolase</keyword>
<gene>
    <name evidence="5" type="ORF">NDI86_18510</name>
</gene>
<sequence>MEEQFLRPTISIRGVVCLDDETVLTIRRASDGVWELPGGRIRRSEAVEDCLRREVAEETGLAVTVHSPVEAVTWQNDAGEDRFAVYYRCTTAESDVSLSGEHTDAEWLGASTARRRLSEPQAVATRRACDHGSGERPVRDD</sequence>
<dbReference type="Gene3D" id="3.90.79.10">
    <property type="entry name" value="Nucleoside Triphosphate Pyrophosphohydrolase"/>
    <property type="match status" value="1"/>
</dbReference>
<evidence type="ECO:0000313" key="6">
    <source>
        <dbReference type="Proteomes" id="UP001268864"/>
    </source>
</evidence>
<feature type="compositionally biased region" description="Basic and acidic residues" evidence="3">
    <location>
        <begin position="127"/>
        <end position="141"/>
    </location>
</feature>
<dbReference type="InterPro" id="IPR020476">
    <property type="entry name" value="Nudix_hydrolase"/>
</dbReference>
<evidence type="ECO:0000259" key="4">
    <source>
        <dbReference type="PROSITE" id="PS51462"/>
    </source>
</evidence>
<dbReference type="InterPro" id="IPR000086">
    <property type="entry name" value="NUDIX_hydrolase_dom"/>
</dbReference>
<dbReference type="SUPFAM" id="SSF55811">
    <property type="entry name" value="Nudix"/>
    <property type="match status" value="1"/>
</dbReference>
<dbReference type="PRINTS" id="PR00502">
    <property type="entry name" value="NUDIXFAMILY"/>
</dbReference>
<dbReference type="Proteomes" id="UP001268864">
    <property type="component" value="Unassembled WGS sequence"/>
</dbReference>
<comment type="caution">
    <text evidence="5">The sequence shown here is derived from an EMBL/GenBank/DDBJ whole genome shotgun (WGS) entry which is preliminary data.</text>
</comment>
<evidence type="ECO:0000313" key="5">
    <source>
        <dbReference type="EMBL" id="MDS0284088.1"/>
    </source>
</evidence>
<dbReference type="Pfam" id="PF00293">
    <property type="entry name" value="NUDIX"/>
    <property type="match status" value="1"/>
</dbReference>
<evidence type="ECO:0000256" key="2">
    <source>
        <dbReference type="ARBA" id="ARBA00022801"/>
    </source>
</evidence>
<name>A0ABU2FTJ8_9EURY</name>
<proteinExistence type="predicted"/>
<keyword evidence="6" id="KW-1185">Reference proteome</keyword>
<dbReference type="PROSITE" id="PS51462">
    <property type="entry name" value="NUDIX"/>
    <property type="match status" value="1"/>
</dbReference>